<dbReference type="PROSITE" id="PS50262">
    <property type="entry name" value="G_PROTEIN_RECEP_F1_2"/>
    <property type="match status" value="1"/>
</dbReference>
<feature type="transmembrane region" description="Helical" evidence="10">
    <location>
        <begin position="243"/>
        <end position="266"/>
    </location>
</feature>
<proteinExistence type="predicted"/>
<dbReference type="EMBL" id="JAOTOJ010000004">
    <property type="protein sequence ID" value="KAK9402744.1"/>
    <property type="molecule type" value="Genomic_DNA"/>
</dbReference>
<evidence type="ECO:0000256" key="5">
    <source>
        <dbReference type="ARBA" id="ARBA00022989"/>
    </source>
</evidence>
<dbReference type="Proteomes" id="UP001474421">
    <property type="component" value="Unassembled WGS sequence"/>
</dbReference>
<evidence type="ECO:0000256" key="6">
    <source>
        <dbReference type="ARBA" id="ARBA00023040"/>
    </source>
</evidence>
<dbReference type="GO" id="GO:0004930">
    <property type="term" value="F:G protein-coupled receptor activity"/>
    <property type="evidence" value="ECO:0007669"/>
    <property type="project" value="UniProtKB-KW"/>
</dbReference>
<feature type="domain" description="G-protein coupled receptors family 1 profile" evidence="11">
    <location>
        <begin position="42"/>
        <end position="293"/>
    </location>
</feature>
<dbReference type="PRINTS" id="PR00237">
    <property type="entry name" value="GPCRRHODOPSN"/>
</dbReference>
<evidence type="ECO:0000256" key="1">
    <source>
        <dbReference type="ARBA" id="ARBA00004141"/>
    </source>
</evidence>
<feature type="transmembrane region" description="Helical" evidence="10">
    <location>
        <begin position="100"/>
        <end position="121"/>
    </location>
</feature>
<keyword evidence="4" id="KW-0552">Olfaction</keyword>
<reference evidence="12 13" key="1">
    <citation type="journal article" date="2024" name="Proc. Natl. Acad. Sci. U.S.A.">
        <title>The genetic regulatory architecture and epigenomic basis for age-related changes in rattlesnake venom.</title>
        <authorList>
            <person name="Hogan M.P."/>
            <person name="Holding M.L."/>
            <person name="Nystrom G.S."/>
            <person name="Colston T.J."/>
            <person name="Bartlett D.A."/>
            <person name="Mason A.J."/>
            <person name="Ellsworth S.A."/>
            <person name="Rautsaw R.M."/>
            <person name="Lawrence K.C."/>
            <person name="Strickland J.L."/>
            <person name="He B."/>
            <person name="Fraser P."/>
            <person name="Margres M.J."/>
            <person name="Gilbert D.M."/>
            <person name="Gibbs H.L."/>
            <person name="Parkinson C.L."/>
            <person name="Rokyta D.R."/>
        </authorList>
    </citation>
    <scope>NUCLEOTIDE SEQUENCE [LARGE SCALE GENOMIC DNA]</scope>
    <source>
        <strain evidence="12">DRR0105</strain>
    </source>
</reference>
<feature type="transmembrane region" description="Helical" evidence="10">
    <location>
        <begin position="62"/>
        <end position="88"/>
    </location>
</feature>
<dbReference type="GO" id="GO:0071396">
    <property type="term" value="P:cellular response to lipid"/>
    <property type="evidence" value="ECO:0007669"/>
    <property type="project" value="UniProtKB-ARBA"/>
</dbReference>
<protein>
    <submittedName>
        <fullName evidence="12">Olfactory receptor</fullName>
    </submittedName>
</protein>
<feature type="transmembrane region" description="Helical" evidence="10">
    <location>
        <begin position="142"/>
        <end position="164"/>
    </location>
</feature>
<evidence type="ECO:0000256" key="3">
    <source>
        <dbReference type="ARBA" id="ARBA00022692"/>
    </source>
</evidence>
<name>A0AAW1BL04_CROAD</name>
<dbReference type="Pfam" id="PF13853">
    <property type="entry name" value="7tm_4"/>
    <property type="match status" value="1"/>
</dbReference>
<dbReference type="GO" id="GO:0004984">
    <property type="term" value="F:olfactory receptor activity"/>
    <property type="evidence" value="ECO:0007669"/>
    <property type="project" value="InterPro"/>
</dbReference>
<evidence type="ECO:0000256" key="2">
    <source>
        <dbReference type="ARBA" id="ARBA00022606"/>
    </source>
</evidence>
<dbReference type="CDD" id="cd15222">
    <property type="entry name" value="7tmA_OR51-like"/>
    <property type="match status" value="1"/>
</dbReference>
<accession>A0AAW1BL04</accession>
<evidence type="ECO:0000313" key="13">
    <source>
        <dbReference type="Proteomes" id="UP001474421"/>
    </source>
</evidence>
<dbReference type="InterPro" id="IPR050402">
    <property type="entry name" value="OR51/52/56-like"/>
</dbReference>
<keyword evidence="8 12" id="KW-0675">Receptor</keyword>
<evidence type="ECO:0000256" key="9">
    <source>
        <dbReference type="ARBA" id="ARBA00023224"/>
    </source>
</evidence>
<feature type="transmembrane region" description="Helical" evidence="10">
    <location>
        <begin position="272"/>
        <end position="293"/>
    </location>
</feature>
<dbReference type="InterPro" id="IPR000276">
    <property type="entry name" value="GPCR_Rhodpsn"/>
</dbReference>
<evidence type="ECO:0000256" key="7">
    <source>
        <dbReference type="ARBA" id="ARBA00023136"/>
    </source>
</evidence>
<evidence type="ECO:0000256" key="10">
    <source>
        <dbReference type="SAM" id="Phobius"/>
    </source>
</evidence>
<dbReference type="AlphaFoldDB" id="A0AAW1BL04"/>
<keyword evidence="2" id="KW-0716">Sensory transduction</keyword>
<dbReference type="FunFam" id="1.20.1070.10:FF:000002">
    <property type="entry name" value="Olfactory receptor"/>
    <property type="match status" value="1"/>
</dbReference>
<dbReference type="InterPro" id="IPR000725">
    <property type="entry name" value="Olfact_rcpt"/>
</dbReference>
<sequence length="327" mass="37501">MFSNHSEFRPPIFLLAGFPGLEKHHFWISLPICSMYLVALTGNCTILFVIRTDQSFQEPMYYFLSMLALSDLGLSLATLPTMLSVLWFNHREIHFDACLVQMYFIHTFSILESGILISMAFDRLVAIWNPLRYTSVLTYEAVIKIGAGVALRAAFLVFPASFLLKRLEYGRINVLSYSFCLHQDILKVALSDRRISSVYGLTVILSSTGVDSLLLVFSYFLILRTVLGTFSKEECLKTLSTCFSHFCAVLGFYIPMLGLTMIHRYGKHASPIVYIVIANVYLLLPPLMNPIVYSIKTKQLRTRIFNRFLKERKHWEPQGEHHNCRGR</sequence>
<dbReference type="PANTHER" id="PTHR26450:SF104">
    <property type="entry name" value="OLFACTORY RECEPTOR"/>
    <property type="match status" value="1"/>
</dbReference>
<keyword evidence="7 10" id="KW-0472">Membrane</keyword>
<evidence type="ECO:0000256" key="4">
    <source>
        <dbReference type="ARBA" id="ARBA00022725"/>
    </source>
</evidence>
<evidence type="ECO:0000259" key="11">
    <source>
        <dbReference type="PROSITE" id="PS50262"/>
    </source>
</evidence>
<dbReference type="PANTHER" id="PTHR26450">
    <property type="entry name" value="OLFACTORY RECEPTOR 56B1-RELATED"/>
    <property type="match status" value="1"/>
</dbReference>
<feature type="transmembrane region" description="Helical" evidence="10">
    <location>
        <begin position="26"/>
        <end position="50"/>
    </location>
</feature>
<comment type="caution">
    <text evidence="12">The sequence shown here is derived from an EMBL/GenBank/DDBJ whole genome shotgun (WGS) entry which is preliminary data.</text>
</comment>
<evidence type="ECO:0000256" key="8">
    <source>
        <dbReference type="ARBA" id="ARBA00023170"/>
    </source>
</evidence>
<keyword evidence="3 10" id="KW-0812">Transmembrane</keyword>
<evidence type="ECO:0000313" key="12">
    <source>
        <dbReference type="EMBL" id="KAK9402744.1"/>
    </source>
</evidence>
<keyword evidence="6" id="KW-0297">G-protein coupled receptor</keyword>
<keyword evidence="13" id="KW-1185">Reference proteome</keyword>
<dbReference type="GO" id="GO:0005886">
    <property type="term" value="C:plasma membrane"/>
    <property type="evidence" value="ECO:0007669"/>
    <property type="project" value="TreeGrafter"/>
</dbReference>
<dbReference type="SUPFAM" id="SSF81321">
    <property type="entry name" value="Family A G protein-coupled receptor-like"/>
    <property type="match status" value="1"/>
</dbReference>
<dbReference type="PRINTS" id="PR00245">
    <property type="entry name" value="OLFACTORYR"/>
</dbReference>
<feature type="transmembrane region" description="Helical" evidence="10">
    <location>
        <begin position="198"/>
        <end position="222"/>
    </location>
</feature>
<organism evidence="12 13">
    <name type="scientific">Crotalus adamanteus</name>
    <name type="common">Eastern diamondback rattlesnake</name>
    <dbReference type="NCBI Taxonomy" id="8729"/>
    <lineage>
        <taxon>Eukaryota</taxon>
        <taxon>Metazoa</taxon>
        <taxon>Chordata</taxon>
        <taxon>Craniata</taxon>
        <taxon>Vertebrata</taxon>
        <taxon>Euteleostomi</taxon>
        <taxon>Lepidosauria</taxon>
        <taxon>Squamata</taxon>
        <taxon>Bifurcata</taxon>
        <taxon>Unidentata</taxon>
        <taxon>Episquamata</taxon>
        <taxon>Toxicofera</taxon>
        <taxon>Serpentes</taxon>
        <taxon>Colubroidea</taxon>
        <taxon>Viperidae</taxon>
        <taxon>Crotalinae</taxon>
        <taxon>Crotalus</taxon>
    </lineage>
</organism>
<dbReference type="Gene3D" id="1.20.1070.10">
    <property type="entry name" value="Rhodopsin 7-helix transmembrane proteins"/>
    <property type="match status" value="1"/>
</dbReference>
<keyword evidence="5 10" id="KW-1133">Transmembrane helix</keyword>
<gene>
    <name evidence="12" type="ORF">NXF25_011100</name>
</gene>
<keyword evidence="9" id="KW-0807">Transducer</keyword>
<dbReference type="InterPro" id="IPR017452">
    <property type="entry name" value="GPCR_Rhodpsn_7TM"/>
</dbReference>
<comment type="subcellular location">
    <subcellularLocation>
        <location evidence="1">Membrane</location>
        <topology evidence="1">Multi-pass membrane protein</topology>
    </subcellularLocation>
</comment>